<feature type="compositionally biased region" description="Polar residues" evidence="1">
    <location>
        <begin position="1726"/>
        <end position="1748"/>
    </location>
</feature>
<dbReference type="PANTHER" id="PTHR19964:SF92">
    <property type="entry name" value="PATJ HOMOLOG"/>
    <property type="match status" value="1"/>
</dbReference>
<feature type="compositionally biased region" description="Acidic residues" evidence="1">
    <location>
        <begin position="1967"/>
        <end position="1977"/>
    </location>
</feature>
<dbReference type="CDD" id="cd23064">
    <property type="entry name" value="PDZ3_INAD-like"/>
    <property type="match status" value="1"/>
</dbReference>
<feature type="compositionally biased region" description="Basic and acidic residues" evidence="1">
    <location>
        <begin position="1067"/>
        <end position="1077"/>
    </location>
</feature>
<dbReference type="EMBL" id="JABXBU010000015">
    <property type="protein sequence ID" value="KAF8787900.1"/>
    <property type="molecule type" value="Genomic_DNA"/>
</dbReference>
<dbReference type="Proteomes" id="UP000807504">
    <property type="component" value="Unassembled WGS sequence"/>
</dbReference>
<feature type="domain" description="PDZ" evidence="2">
    <location>
        <begin position="33"/>
        <end position="113"/>
    </location>
</feature>
<feature type="compositionally biased region" description="Low complexity" evidence="1">
    <location>
        <begin position="1377"/>
        <end position="1394"/>
    </location>
</feature>
<dbReference type="Pfam" id="PF14223">
    <property type="entry name" value="Retrotran_gag_2"/>
    <property type="match status" value="1"/>
</dbReference>
<dbReference type="Gene3D" id="2.30.42.10">
    <property type="match status" value="11"/>
</dbReference>
<feature type="domain" description="PDZ" evidence="2">
    <location>
        <begin position="1141"/>
        <end position="1210"/>
    </location>
</feature>
<dbReference type="SUPFAM" id="SSF53098">
    <property type="entry name" value="Ribonuclease H-like"/>
    <property type="match status" value="1"/>
</dbReference>
<evidence type="ECO:0000256" key="1">
    <source>
        <dbReference type="SAM" id="MobiDB-lite"/>
    </source>
</evidence>
<dbReference type="CDD" id="cd06667">
    <property type="entry name" value="PDZ2_MUPP1-like"/>
    <property type="match status" value="1"/>
</dbReference>
<feature type="domain" description="PDZ" evidence="2">
    <location>
        <begin position="944"/>
        <end position="1036"/>
    </location>
</feature>
<dbReference type="PROSITE" id="PS50106">
    <property type="entry name" value="PDZ"/>
    <property type="match status" value="10"/>
</dbReference>
<feature type="domain" description="PDZ" evidence="2">
    <location>
        <begin position="1260"/>
        <end position="1343"/>
    </location>
</feature>
<feature type="compositionally biased region" description="Low complexity" evidence="1">
    <location>
        <begin position="918"/>
        <end position="927"/>
    </location>
</feature>
<comment type="caution">
    <text evidence="3">The sequence shown here is derived from an EMBL/GenBank/DDBJ whole genome shotgun (WGS) entry which is preliminary data.</text>
</comment>
<dbReference type="SMART" id="SM00228">
    <property type="entry name" value="PDZ"/>
    <property type="match status" value="10"/>
</dbReference>
<dbReference type="Pfam" id="PF25597">
    <property type="entry name" value="SH3_retrovirus"/>
    <property type="match status" value="1"/>
</dbReference>
<evidence type="ECO:0000313" key="3">
    <source>
        <dbReference type="EMBL" id="KAF8787900.1"/>
    </source>
</evidence>
<dbReference type="InterPro" id="IPR036034">
    <property type="entry name" value="PDZ_sf"/>
</dbReference>
<feature type="domain" description="PDZ" evidence="2">
    <location>
        <begin position="191"/>
        <end position="276"/>
    </location>
</feature>
<feature type="region of interest" description="Disordered" evidence="1">
    <location>
        <begin position="879"/>
        <end position="927"/>
    </location>
</feature>
<feature type="region of interest" description="Disordered" evidence="1">
    <location>
        <begin position="1720"/>
        <end position="1761"/>
    </location>
</feature>
<reference evidence="3" key="1">
    <citation type="journal article" date="2020" name="bioRxiv">
        <title>Chromosome-level reference genome of the European wasp spider Argiope bruennichi: a resource for studies on range expansion and evolutionary adaptation.</title>
        <authorList>
            <person name="Sheffer M.M."/>
            <person name="Hoppe A."/>
            <person name="Krehenwinkel H."/>
            <person name="Uhl G."/>
            <person name="Kuss A.W."/>
            <person name="Jensen L."/>
            <person name="Jensen C."/>
            <person name="Gillespie R.G."/>
            <person name="Hoff K.J."/>
            <person name="Prost S."/>
        </authorList>
    </citation>
    <scope>NUCLEOTIDE SEQUENCE</scope>
</reference>
<feature type="region of interest" description="Disordered" evidence="1">
    <location>
        <begin position="837"/>
        <end position="865"/>
    </location>
</feature>
<feature type="domain" description="PDZ" evidence="2">
    <location>
        <begin position="667"/>
        <end position="737"/>
    </location>
</feature>
<dbReference type="GO" id="GO:0003676">
    <property type="term" value="F:nucleic acid binding"/>
    <property type="evidence" value="ECO:0007669"/>
    <property type="project" value="InterPro"/>
</dbReference>
<feature type="domain" description="PDZ" evidence="2">
    <location>
        <begin position="458"/>
        <end position="561"/>
    </location>
</feature>
<feature type="compositionally biased region" description="Basic and acidic residues" evidence="1">
    <location>
        <begin position="853"/>
        <end position="865"/>
    </location>
</feature>
<evidence type="ECO:0000313" key="4">
    <source>
        <dbReference type="Proteomes" id="UP000807504"/>
    </source>
</evidence>
<dbReference type="InterPro" id="IPR051342">
    <property type="entry name" value="PDZ_scaffold"/>
</dbReference>
<feature type="domain" description="PDZ" evidence="2">
    <location>
        <begin position="1423"/>
        <end position="1506"/>
    </location>
</feature>
<dbReference type="InterPro" id="IPR036397">
    <property type="entry name" value="RNaseH_sf"/>
</dbReference>
<dbReference type="InterPro" id="IPR057670">
    <property type="entry name" value="SH3_retrovirus"/>
</dbReference>
<dbReference type="InterPro" id="IPR001478">
    <property type="entry name" value="PDZ"/>
</dbReference>
<evidence type="ECO:0000259" key="2">
    <source>
        <dbReference type="PROSITE" id="PS50106"/>
    </source>
</evidence>
<sequence>MFIQVEPVRASVLDVLVCCVDMVLNTEWVQIEAIDLTSDGSAWGFGITGGRSTGVVVKTIVPGSVTDKDGRLQIGDHIIQIGDINLRGMGSEQVAMVLRQCGPQVHLIVARPIEPTTPEENLIQSASAIVPTRILNEPEELEQQLNVYQPGPNGFSDPMMQDMYSVEPNALVRKESVVYKRNERMDMESFEVNLVKDHQGLGIIVAGYVCEREDISGIFVKSIAKGSVADLCGQIRVHDQVVEVDGHPLKGYSNCEAVEILRNTGKYVKLQLARYNHGSKFDHLQEAMDYTLSAINIEEIKAKWEKTLGPRSEIIVASLQKNDNEVGFGFNVETRRDDQSILHHFISDICKGYSVDRSEMLFIGDELLEVNGKQLRDTKYSEILTIFKSLPSNIILVCARSHHWASNLSLIPWSERLIKAKSDSYLALRKCHRSDHNMNRRSLEILSSLATWSSEPHFIDLVKGDDGLGFSIVEYKVILCIKMNELDMFAVLKIISSGCIFVPNIQDENVIIVWSLVPGAAAQKDGRLLPGDRLLSVNNINFRHTNFEMAQQVLKHVPKGVVRLGIAKPITLSKSVPAKISFKEPLETQQEIIANGSNLKVFEYNGICHTYEEPLNIYGTRSQTPSSLFSFGNDSRCSTPFSSPGLSSSGKLWGFEIPVLPSALERIVKIRKGNNKLGLILDMVDRGQNGMIVKSIRPASAVEKDGTVQIGDYILGVNSENMRNITRSQARAIIRRAELTSSDIVIKYIPGGDAAVHQQSAVLAKMHEGNVSPTPSIISRQPSPRVFPAYYRSPYFSHKSTKSTPDRDDADGQISPFSFLSEDDVLATPSSLYTDNFDSSSDDLLLDQSSDGGMKEGGEKSEAFPSVEDRILLFQGTKHQVPSKFSRMSTSPTVSPVQDESPTQQKSPELPETPDSIPEVPIPNSNVSSPVVTSLGCQWGVNRTIELWRDPGQEIGIGVVMGCIDVQEEQDRTPLSGIFIKHIVPDSLAGREGTINRGDRIVAVNGIDLQNASYKEAIETIQNAENPIRLTVQSLVPWFPSATDSAAQSPVSKEDSTPLRSSQASFHAEKLKQRSMSEDEELEDTLDTDFQGKVYTSKGVEIDRNSAGYLKISDDSEEEDDFGYTNKKVQKKYGDLGTILLVEVEKGANGLGISLAGNKDRSKMSTFVCGLHPNGKAAKLEAFQVGDELLEVNGVVLFGRCHLNVSAVIRGMMTPTCKFVVLRRENSVEEMAVKPITHFPVDLENEKIEDLISSHPGVRTVTTKKGEHGLGIMILEGKHVELGRGIFISDLQKDSPAEKSGLCVGDMILAVNKTKLIGADYELAASVLKNEDGPMTFLVVNSQKPASSPVHNDIDHDKKPRNSLGILPDTDTRRKSSTPSSLCPTPSPNSSSPSPNLPACPIPPPAEFSDPCVTLDVVGKEMVVDIHREKNGLGLGIVGGSDTPIGCIVIHEIYANGAVAQDGRLKPGDQILEVNGHDLRHATHQEAINFLRHSVPNVQIRVYRHKETSESLSLAEFSVELYKKPGRGLGLTIVGKSNAPGVYISEVAALSLKRLDSVISAVKPDNLSEKDAAEWNQKNSDAIAYIKLSLSDEQALQFAAEENAKILWDKIKSTFTGQAEDRKIDAGNELKNLQMKSNESANDYVARARGIATKCHSLGLDVTPGELVYYTVRGLIGKFSEVREILKTQRDKSMDEILEILREEEIPVIRRRVLALKESMRKNKNASRSAPCNENNQRRNTQHRANQSTKRRSVSDVFTTSHQEESLSDKIWLLDSGASCHMAKDRIFHEKTIPYNSESNGKAERANRILLERARSLLYESELPLKFWAEAINCSTQVSNVTPRKGKEKIPLEIWTGRKPKLNYLKKFGCVAYFHVPKVMRNKFEVTGKRGIMLGYARERKGYRIYDIKSRKIIEERSVKFNESLKGSTFFGETKAETWDINSLLETSPAACEINQKTKSEISSSEIPDESAEDENSDSSILYHSRTSRQTDAALGDENETPDVESSSNNIVNQIPLRRSERLKSKQMSANVVYNIPNTYFEAKNSADWKNWERAMKNEFDSLNKHEVWEIIKGGVADLEGSLMEGDQILEVNGQNLREYDQEAAAVFLKTCVGKINMKIGRLKCETNLPPRRSMH</sequence>
<dbReference type="CDD" id="cd06672">
    <property type="entry name" value="PDZ8_MUPP1-PDZ7_PATJ-PDZ2_INAD-like"/>
    <property type="match status" value="1"/>
</dbReference>
<reference evidence="3" key="2">
    <citation type="submission" date="2020-06" db="EMBL/GenBank/DDBJ databases">
        <authorList>
            <person name="Sheffer M."/>
        </authorList>
    </citation>
    <scope>NUCLEOTIDE SEQUENCE</scope>
</reference>
<feature type="region of interest" description="Disordered" evidence="1">
    <location>
        <begin position="1955"/>
        <end position="2013"/>
    </location>
</feature>
<feature type="compositionally biased region" description="Polar residues" evidence="1">
    <location>
        <begin position="886"/>
        <end position="907"/>
    </location>
</feature>
<dbReference type="PANTHER" id="PTHR19964">
    <property type="entry name" value="MULTIPLE PDZ DOMAIN PROTEIN"/>
    <property type="match status" value="1"/>
</dbReference>
<feature type="region of interest" description="Disordered" evidence="1">
    <location>
        <begin position="1043"/>
        <end position="1085"/>
    </location>
</feature>
<dbReference type="SUPFAM" id="SSF50156">
    <property type="entry name" value="PDZ domain-like"/>
    <property type="match status" value="10"/>
</dbReference>
<organism evidence="3 4">
    <name type="scientific">Argiope bruennichi</name>
    <name type="common">Wasp spider</name>
    <name type="synonym">Aranea bruennichi</name>
    <dbReference type="NCBI Taxonomy" id="94029"/>
    <lineage>
        <taxon>Eukaryota</taxon>
        <taxon>Metazoa</taxon>
        <taxon>Ecdysozoa</taxon>
        <taxon>Arthropoda</taxon>
        <taxon>Chelicerata</taxon>
        <taxon>Arachnida</taxon>
        <taxon>Araneae</taxon>
        <taxon>Araneomorphae</taxon>
        <taxon>Entelegynae</taxon>
        <taxon>Araneoidea</taxon>
        <taxon>Araneidae</taxon>
        <taxon>Argiope</taxon>
    </lineage>
</organism>
<name>A0A8T0FF59_ARGBR</name>
<dbReference type="Pfam" id="PF00595">
    <property type="entry name" value="PDZ"/>
    <property type="match status" value="10"/>
</dbReference>
<keyword evidence="4" id="KW-1185">Reference proteome</keyword>
<proteinExistence type="predicted"/>
<feature type="domain" description="PDZ" evidence="2">
    <location>
        <begin position="316"/>
        <end position="402"/>
    </location>
</feature>
<accession>A0A8T0FF59</accession>
<dbReference type="Gene3D" id="3.30.420.10">
    <property type="entry name" value="Ribonuclease H-like superfamily/Ribonuclease H"/>
    <property type="match status" value="1"/>
</dbReference>
<feature type="region of interest" description="Disordered" evidence="1">
    <location>
        <begin position="1345"/>
        <end position="1402"/>
    </location>
</feature>
<protein>
    <submittedName>
        <fullName evidence="3">Multiple PDZ domain protein like</fullName>
    </submittedName>
</protein>
<gene>
    <name evidence="3" type="ORF">HNY73_009451</name>
</gene>
<dbReference type="CDD" id="cd06791">
    <property type="entry name" value="PDZ3_MUPP1-like"/>
    <property type="match status" value="1"/>
</dbReference>
<feature type="domain" description="PDZ" evidence="2">
    <location>
        <begin position="2068"/>
        <end position="2124"/>
    </location>
</feature>
<dbReference type="CDD" id="cd06673">
    <property type="entry name" value="PDZ10_MUPP1-PDZ8_PATJ-like"/>
    <property type="match status" value="1"/>
</dbReference>
<feature type="compositionally biased region" description="Polar residues" evidence="1">
    <location>
        <begin position="2004"/>
        <end position="2013"/>
    </location>
</feature>
<dbReference type="InterPro" id="IPR012337">
    <property type="entry name" value="RNaseH-like_sf"/>
</dbReference>